<dbReference type="GO" id="GO:0003677">
    <property type="term" value="F:DNA binding"/>
    <property type="evidence" value="ECO:0007669"/>
    <property type="project" value="UniProtKB-KW"/>
</dbReference>
<dbReference type="Proteomes" id="UP000249099">
    <property type="component" value="Unassembled WGS sequence"/>
</dbReference>
<evidence type="ECO:0000313" key="2">
    <source>
        <dbReference type="Proteomes" id="UP000249099"/>
    </source>
</evidence>
<protein>
    <submittedName>
        <fullName evidence="1">DNA-binding protein</fullName>
    </submittedName>
</protein>
<sequence>MKREILYVDGYNMIGAWPNLKRLQQRDEIGTARDELLHELSNYGAFAGIEVIVVFDAQLVPGITQRYEQYDLEVIFTQEGETADEYIERSVGEENFLVSNVKVATSDLAEQWMIFQRGATRKSANELWKDIKQTKQSITSEATAYRLSQYRRNSPITDEDQYRLRKLYHQMVNQKTDKTE</sequence>
<dbReference type="InterPro" id="IPR010298">
    <property type="entry name" value="YacP-like"/>
</dbReference>
<accession>A0A328KS09</accession>
<dbReference type="EMBL" id="NAQV01000011">
    <property type="protein sequence ID" value="RAN63979.1"/>
    <property type="molecule type" value="Genomic_DNA"/>
</dbReference>
<gene>
    <name evidence="1" type="ORF">B8A44_04335</name>
</gene>
<name>A0A328KS09_9LACT</name>
<dbReference type="PANTHER" id="PTHR34547:SF1">
    <property type="entry name" value="YACP-LIKE NYN DOMAIN PROTEIN"/>
    <property type="match status" value="1"/>
</dbReference>
<dbReference type="CDD" id="cd10912">
    <property type="entry name" value="PIN_YacP-like"/>
    <property type="match status" value="1"/>
</dbReference>
<organism evidence="1 2">
    <name type="scientific">Dolosigranulum pigrum</name>
    <dbReference type="NCBI Taxonomy" id="29394"/>
    <lineage>
        <taxon>Bacteria</taxon>
        <taxon>Bacillati</taxon>
        <taxon>Bacillota</taxon>
        <taxon>Bacilli</taxon>
        <taxon>Lactobacillales</taxon>
        <taxon>Carnobacteriaceae</taxon>
        <taxon>Dolosigranulum</taxon>
    </lineage>
</organism>
<keyword evidence="1" id="KW-0238">DNA-binding</keyword>
<dbReference type="PANTHER" id="PTHR34547">
    <property type="entry name" value="YACP-LIKE NYN DOMAIN PROTEIN"/>
    <property type="match status" value="1"/>
</dbReference>
<dbReference type="AlphaFoldDB" id="A0A328KS09"/>
<proteinExistence type="predicted"/>
<comment type="caution">
    <text evidence="1">The sequence shown here is derived from an EMBL/GenBank/DDBJ whole genome shotgun (WGS) entry which is preliminary data.</text>
</comment>
<evidence type="ECO:0000313" key="1">
    <source>
        <dbReference type="EMBL" id="RAN63979.1"/>
    </source>
</evidence>
<reference evidence="1 2" key="1">
    <citation type="submission" date="2017-03" db="EMBL/GenBank/DDBJ databases">
        <title>wgs assembly of Dolosigranulum pigrum KPL CDC strains.</title>
        <authorList>
            <person name="Brugger S.D."/>
            <person name="Pettigrew M."/>
            <person name="Kong Y."/>
            <person name="Lemon K.P."/>
        </authorList>
    </citation>
    <scope>NUCLEOTIDE SEQUENCE [LARGE SCALE GENOMIC DNA]</scope>
    <source>
        <strain evidence="1 2">KPL1931_CDC4294-98</strain>
    </source>
</reference>
<dbReference type="Pfam" id="PF05991">
    <property type="entry name" value="NYN_YacP"/>
    <property type="match status" value="1"/>
</dbReference>
<dbReference type="RefSeq" id="WP_112788080.1">
    <property type="nucleotide sequence ID" value="NZ_CP040417.1"/>
</dbReference>